<feature type="compositionally biased region" description="Acidic residues" evidence="8">
    <location>
        <begin position="1688"/>
        <end position="1700"/>
    </location>
</feature>
<protein>
    <recommendedName>
        <fullName evidence="13">Fanconi anemia group M protein</fullName>
    </recommendedName>
</protein>
<keyword evidence="12" id="KW-1185">Reference proteome</keyword>
<feature type="region of interest" description="Disordered" evidence="8">
    <location>
        <begin position="1104"/>
        <end position="1133"/>
    </location>
</feature>
<dbReference type="CDD" id="cd18033">
    <property type="entry name" value="DEXDc_FANCM"/>
    <property type="match status" value="1"/>
</dbReference>
<dbReference type="PANTHER" id="PTHR14025">
    <property type="entry name" value="FANCONI ANEMIA GROUP M FANCM FAMILY MEMBER"/>
    <property type="match status" value="1"/>
</dbReference>
<dbReference type="InterPro" id="IPR044749">
    <property type="entry name" value="FANCM_DEXDc"/>
</dbReference>
<sequence length="1836" mass="208062">MFLLSQQPTFSNDPETKDFDLSAGDRWIYPENYPIRNYQYSIVETALFHNTLICLPTGLGKTFIAAVVMYNFWRWYPHGIIIFLAPTKPLVTQQIDACHNIMGIPISDTIELTGKINPQQRELIWRKKRVIFATPQTFQKDLETKIVPSKLIKCVVIDEAHKATGKHSYSESIKELNKTNPYFRIIGLSATPGSKLEAVQQVIQNLKITHLELRDDTSSDIKPYINERKTDIILVGLGNDLINFKEKYIQIMDRHVKVLLNNNVIRSAASNISKGQMFLLMQQCQANKNKYRNYGTVMKALTILTTMAHAYEVITRHGLRSFYNFYKSHMNDSKKSWLREEIQLSELIDEIGEYIGPFPNVGALIDGTETEIPDNIIFGHGKFDKLKELLLIHFTNANNNKINTRAMVFVETRDIANEIYVLLLSMRPIVRPQIFVGQAGLKQKAQSKAVDDFRNDIVNVLVSTSVGEEGLDFGEVDLIICFEISQVNPTRLVQRMGRTGRKRDGHIIVLVTDGKEHQTLKASINKRDGLNQKVLTSNVVISSLLPSSPRMVPDNIHPKCLKMNITIIPKLPASKITKTKKTKAVNTKKGVKKNAAAAAAAVAVVENNNINNVDAGDDDDPVIINDKGKKKANLKNIETTKRCEYGTMKKFLTTNTYNLNDNDDDDSTIVPMKKIESKNEITKNQFIKNNGGIIKPCHVKLLTSDTHGNDFLTLCAIKNSENELKNNVIHEISYLPKLKSFNDDDDLFNDNFELSNDEIIKCLATLGECIKNEDITMTPAALDIDVNTNIQTRKSSESHDEIMLSNEFKIDDLFNDSDSDTTYYESGGGSPPKECVDWSANNSNDNAVKNFDENISIDSINYSPTEPEVEAGFQNILDDSTDDEEVQETPDYLRQFDKMALDTNSKKSINNNDSKNISKQPSPALSFEDYHAKDDEDVDIEIEKGFLSILDQSSSDSLDDFNENKNNSSNKKQNDIESKMVHLDDNKIINSHNSSINNINNLAISETELMDTDIFFNDDDDEIVESSPSKISKSQLLKDKTFKNDEKSNILDGNLADIDTLVLNTDSMSYNDKHFVAKPPLNIFKSQTLNNKRNFSDLDTLVINNNDDDDDDDDEVVEKTPPKPKQKSLSQRINYSRRITNQSSFSKSQSNTSVNLQQNSSNFPSFDFSGFKINKKKPSIERKQYIAVADTVVLETAELVTQNIPSNNQRNDENNFVDNNSQETKFYTPPETLPDTVKVVNDNDDDDDFDISSSNCHGGILDNKINSADSFEADDIADTAVIDTSHVNPVNNKSTKSIDPVQMLDDEETYFPPWEYDSGQELKSQKNKTDESNKKENIAEADTVLIDTMVITTQCQTQNDRKENKSTSIINGPSQDVVNKKNIDTLPDTVLIPEDEEINFSTWETSTPEKSKNSNTFSFNHQKEIEKNSRVISRQASFGQIEMIDGLFDSDFEIDDNKIINEPEKQQEKLASPKKYEFNPDDYDWGSDFDTSLDPLIESKHFKTTKLTNESSNAKKNTSSFDNRFACLSKTKKPIDLNSYSYKENKPSINKLQTINKKPSSKGQVIFDDNSDDDFAPSKIQKRVFSNNQSNFINIRNNKSPIPGTSKNININDDDDDDDDWIDTKKSKNTENKLDFNNFIAPKNYESKKIVKNNKEIKRKKLTKKKNKIRSNFIDDEAEVSTGPEDVSSGDEEEEDENGDLDGFVSYSQQVDDGTDMRAHYLQSIKSPKGARGRFIIRQPKSPAPDVQIYSQAIQEPDNYQYDSFCVRESDIEYSDGSIENYNKISRKKKRKRDESSGPQSKRKRIVSVVSDNSSDDEIEKMRFAIVEESKRLNHS</sequence>
<evidence type="ECO:0000313" key="12">
    <source>
        <dbReference type="Proteomes" id="UP000639338"/>
    </source>
</evidence>
<feature type="compositionally biased region" description="Basic and acidic residues" evidence="8">
    <location>
        <begin position="1323"/>
        <end position="1335"/>
    </location>
</feature>
<evidence type="ECO:0008006" key="13">
    <source>
        <dbReference type="Google" id="ProtNLM"/>
    </source>
</evidence>
<dbReference type="FunFam" id="3.40.50.300:FF:000861">
    <property type="entry name" value="Fanconi anemia, complementation group M"/>
    <property type="match status" value="1"/>
</dbReference>
<keyword evidence="4" id="KW-0378">Hydrolase</keyword>
<dbReference type="GO" id="GO:0016787">
    <property type="term" value="F:hydrolase activity"/>
    <property type="evidence" value="ECO:0007669"/>
    <property type="project" value="UniProtKB-KW"/>
</dbReference>
<dbReference type="SMART" id="SM00487">
    <property type="entry name" value="DEXDc"/>
    <property type="match status" value="1"/>
</dbReference>
<accession>A0A834Y278</accession>
<dbReference type="InterPro" id="IPR001650">
    <property type="entry name" value="Helicase_C-like"/>
</dbReference>
<dbReference type="EMBL" id="JACMRX010000001">
    <property type="protein sequence ID" value="KAF7996595.1"/>
    <property type="molecule type" value="Genomic_DNA"/>
</dbReference>
<organism evidence="11 12">
    <name type="scientific">Aphidius gifuensis</name>
    <name type="common">Parasitoid wasp</name>
    <dbReference type="NCBI Taxonomy" id="684658"/>
    <lineage>
        <taxon>Eukaryota</taxon>
        <taxon>Metazoa</taxon>
        <taxon>Ecdysozoa</taxon>
        <taxon>Arthropoda</taxon>
        <taxon>Hexapoda</taxon>
        <taxon>Insecta</taxon>
        <taxon>Pterygota</taxon>
        <taxon>Neoptera</taxon>
        <taxon>Endopterygota</taxon>
        <taxon>Hymenoptera</taxon>
        <taxon>Apocrita</taxon>
        <taxon>Ichneumonoidea</taxon>
        <taxon>Braconidae</taxon>
        <taxon>Aphidiinae</taxon>
        <taxon>Aphidius</taxon>
    </lineage>
</organism>
<dbReference type="PROSITE" id="PS51194">
    <property type="entry name" value="HELICASE_CTER"/>
    <property type="match status" value="1"/>
</dbReference>
<dbReference type="GO" id="GO:0005524">
    <property type="term" value="F:ATP binding"/>
    <property type="evidence" value="ECO:0007669"/>
    <property type="project" value="UniProtKB-KW"/>
</dbReference>
<evidence type="ECO:0000256" key="6">
    <source>
        <dbReference type="ARBA" id="ARBA00022840"/>
    </source>
</evidence>
<feature type="region of interest" description="Disordered" evidence="8">
    <location>
        <begin position="1315"/>
        <end position="1335"/>
    </location>
</feature>
<evidence type="ECO:0000259" key="9">
    <source>
        <dbReference type="PROSITE" id="PS51192"/>
    </source>
</evidence>
<feature type="domain" description="Helicase C-terminal" evidence="10">
    <location>
        <begin position="385"/>
        <end position="545"/>
    </location>
</feature>
<dbReference type="PANTHER" id="PTHR14025:SF20">
    <property type="entry name" value="FANCONI ANEMIA GROUP M PROTEIN"/>
    <property type="match status" value="1"/>
</dbReference>
<dbReference type="Gene3D" id="3.40.50.300">
    <property type="entry name" value="P-loop containing nucleotide triphosphate hydrolases"/>
    <property type="match status" value="2"/>
</dbReference>
<dbReference type="Pfam" id="PF00270">
    <property type="entry name" value="DEAD"/>
    <property type="match status" value="1"/>
</dbReference>
<proteinExistence type="inferred from homology"/>
<dbReference type="Pfam" id="PF00271">
    <property type="entry name" value="Helicase_C"/>
    <property type="match status" value="1"/>
</dbReference>
<keyword evidence="5" id="KW-0347">Helicase</keyword>
<evidence type="ECO:0000256" key="7">
    <source>
        <dbReference type="ARBA" id="ARBA00023242"/>
    </source>
</evidence>
<evidence type="ECO:0000256" key="8">
    <source>
        <dbReference type="SAM" id="MobiDB-lite"/>
    </source>
</evidence>
<reference evidence="11 12" key="1">
    <citation type="submission" date="2020-08" db="EMBL/GenBank/DDBJ databases">
        <title>Aphidius gifuensis genome sequencing and assembly.</title>
        <authorList>
            <person name="Du Z."/>
        </authorList>
    </citation>
    <scope>NUCLEOTIDE SEQUENCE [LARGE SCALE GENOMIC DNA]</scope>
    <source>
        <strain evidence="11">YNYX2018</strain>
        <tissue evidence="11">Adults</tissue>
    </source>
</reference>
<keyword evidence="7" id="KW-0539">Nucleus</keyword>
<dbReference type="GO" id="GO:0009378">
    <property type="term" value="F:four-way junction helicase activity"/>
    <property type="evidence" value="ECO:0007669"/>
    <property type="project" value="TreeGrafter"/>
</dbReference>
<keyword evidence="6" id="KW-0067">ATP-binding</keyword>
<dbReference type="InterPro" id="IPR014001">
    <property type="entry name" value="Helicase_ATP-bd"/>
</dbReference>
<dbReference type="GO" id="GO:0036297">
    <property type="term" value="P:interstrand cross-link repair"/>
    <property type="evidence" value="ECO:0007669"/>
    <property type="project" value="TreeGrafter"/>
</dbReference>
<feature type="region of interest" description="Disordered" evidence="8">
    <location>
        <begin position="1673"/>
        <end position="1701"/>
    </location>
</feature>
<dbReference type="GO" id="GO:0000400">
    <property type="term" value="F:four-way junction DNA binding"/>
    <property type="evidence" value="ECO:0007669"/>
    <property type="project" value="TreeGrafter"/>
</dbReference>
<dbReference type="PROSITE" id="PS51192">
    <property type="entry name" value="HELICASE_ATP_BIND_1"/>
    <property type="match status" value="1"/>
</dbReference>
<evidence type="ECO:0000313" key="11">
    <source>
        <dbReference type="EMBL" id="KAF7996595.1"/>
    </source>
</evidence>
<dbReference type="Proteomes" id="UP000639338">
    <property type="component" value="Unassembled WGS sequence"/>
</dbReference>
<dbReference type="OrthoDB" id="6513042at2759"/>
<feature type="compositionally biased region" description="Low complexity" evidence="8">
    <location>
        <begin position="906"/>
        <end position="919"/>
    </location>
</feature>
<dbReference type="CDD" id="cd12091">
    <property type="entry name" value="FANCM_ID"/>
    <property type="match status" value="1"/>
</dbReference>
<evidence type="ECO:0000256" key="2">
    <source>
        <dbReference type="ARBA" id="ARBA00009889"/>
    </source>
</evidence>
<feature type="region of interest" description="Disordered" evidence="8">
    <location>
        <begin position="1595"/>
        <end position="1619"/>
    </location>
</feature>
<dbReference type="SUPFAM" id="SSF52540">
    <property type="entry name" value="P-loop containing nucleoside triphosphate hydrolases"/>
    <property type="match status" value="1"/>
</dbReference>
<keyword evidence="3" id="KW-0547">Nucleotide-binding</keyword>
<dbReference type="GO" id="GO:0043138">
    <property type="term" value="F:3'-5' DNA helicase activity"/>
    <property type="evidence" value="ECO:0007669"/>
    <property type="project" value="InterPro"/>
</dbReference>
<name>A0A834Y278_APHGI</name>
<dbReference type="GO" id="GO:0005634">
    <property type="term" value="C:nucleus"/>
    <property type="evidence" value="ECO:0007669"/>
    <property type="project" value="UniProtKB-SubCell"/>
</dbReference>
<feature type="region of interest" description="Disordered" evidence="8">
    <location>
        <begin position="1783"/>
        <end position="1816"/>
    </location>
</feature>
<dbReference type="InterPro" id="IPR011545">
    <property type="entry name" value="DEAD/DEAH_box_helicase_dom"/>
</dbReference>
<dbReference type="Gene3D" id="1.20.1320.20">
    <property type="entry name" value="hef helicase domain"/>
    <property type="match status" value="1"/>
</dbReference>
<evidence type="ECO:0000256" key="4">
    <source>
        <dbReference type="ARBA" id="ARBA00022801"/>
    </source>
</evidence>
<evidence type="ECO:0000256" key="1">
    <source>
        <dbReference type="ARBA" id="ARBA00004123"/>
    </source>
</evidence>
<feature type="region of interest" description="Disordered" evidence="8">
    <location>
        <begin position="957"/>
        <end position="976"/>
    </location>
</feature>
<feature type="region of interest" description="Disordered" evidence="8">
    <location>
        <begin position="905"/>
        <end position="926"/>
    </location>
</feature>
<evidence type="ECO:0000256" key="3">
    <source>
        <dbReference type="ARBA" id="ARBA00022741"/>
    </source>
</evidence>
<evidence type="ECO:0000259" key="10">
    <source>
        <dbReference type="PROSITE" id="PS51194"/>
    </source>
</evidence>
<comment type="caution">
    <text evidence="11">The sequence shown here is derived from an EMBL/GenBank/DDBJ whole genome shotgun (WGS) entry which is preliminary data.</text>
</comment>
<feature type="domain" description="Helicase ATP-binding" evidence="9">
    <location>
        <begin position="42"/>
        <end position="210"/>
    </location>
</feature>
<dbReference type="InterPro" id="IPR039686">
    <property type="entry name" value="FANCM/Mph1-like_ID"/>
</dbReference>
<evidence type="ECO:0000256" key="5">
    <source>
        <dbReference type="ARBA" id="ARBA00022806"/>
    </source>
</evidence>
<comment type="similarity">
    <text evidence="2">Belongs to the DEAD box helicase family. DEAH subfamily. FANCM sub-subfamily.</text>
</comment>
<dbReference type="InterPro" id="IPR027417">
    <property type="entry name" value="P-loop_NTPase"/>
</dbReference>
<gene>
    <name evidence="11" type="ORF">HCN44_002241</name>
</gene>
<dbReference type="GO" id="GO:0045003">
    <property type="term" value="P:double-strand break repair via synthesis-dependent strand annealing"/>
    <property type="evidence" value="ECO:0007669"/>
    <property type="project" value="TreeGrafter"/>
</dbReference>
<feature type="compositionally biased region" description="Acidic residues" evidence="8">
    <location>
        <begin position="1106"/>
        <end position="1116"/>
    </location>
</feature>
<comment type="subcellular location">
    <subcellularLocation>
        <location evidence="1">Nucleus</location>
    </subcellularLocation>
</comment>
<dbReference type="SMART" id="SM00490">
    <property type="entry name" value="HELICc"/>
    <property type="match status" value="1"/>
</dbReference>